<dbReference type="RefSeq" id="WP_070203811.1">
    <property type="nucleotide sequence ID" value="NZ_LJGZ01000103.1"/>
</dbReference>
<dbReference type="EMBL" id="LJGZ01000103">
    <property type="protein sequence ID" value="OEV16270.1"/>
    <property type="molecule type" value="Genomic_DNA"/>
</dbReference>
<name>A0A1E7LJ70_9ACTN</name>
<evidence type="ECO:0000313" key="2">
    <source>
        <dbReference type="EMBL" id="OEV16270.1"/>
    </source>
</evidence>
<gene>
    <name evidence="2" type="ORF">AN221_32155</name>
</gene>
<dbReference type="AlphaFoldDB" id="A0A1E7LJ70"/>
<sequence>MANPSEDLINLCRAAVEAQRAATSEPYTKERWAAWLEAAEAFQRAVVEEAGREPKQSRLELEQAAKKAVLHPEESSGG</sequence>
<proteinExistence type="predicted"/>
<evidence type="ECO:0000313" key="3">
    <source>
        <dbReference type="Proteomes" id="UP000175971"/>
    </source>
</evidence>
<dbReference type="Proteomes" id="UP000175971">
    <property type="component" value="Unassembled WGS sequence"/>
</dbReference>
<reference evidence="2 3" key="1">
    <citation type="journal article" date="2016" name="Front. Microbiol.">
        <title>Comparative Genomics Analysis of Streptomyces Species Reveals Their Adaptation to the Marine Environment and Their Diversity at the Genomic Level.</title>
        <authorList>
            <person name="Tian X."/>
            <person name="Zhang Z."/>
            <person name="Yang T."/>
            <person name="Chen M."/>
            <person name="Li J."/>
            <person name="Chen F."/>
            <person name="Yang J."/>
            <person name="Li W."/>
            <person name="Zhang B."/>
            <person name="Zhang Z."/>
            <person name="Wu J."/>
            <person name="Zhang C."/>
            <person name="Long L."/>
            <person name="Xiao J."/>
        </authorList>
    </citation>
    <scope>NUCLEOTIDE SEQUENCE [LARGE SCALE GENOMIC DNA]</scope>
    <source>
        <strain evidence="2 3">SCSIO M10372</strain>
    </source>
</reference>
<feature type="region of interest" description="Disordered" evidence="1">
    <location>
        <begin position="50"/>
        <end position="78"/>
    </location>
</feature>
<comment type="caution">
    <text evidence="2">The sequence shown here is derived from an EMBL/GenBank/DDBJ whole genome shotgun (WGS) entry which is preliminary data.</text>
</comment>
<accession>A0A1E7LJ70</accession>
<protein>
    <submittedName>
        <fullName evidence="2">Uncharacterized protein</fullName>
    </submittedName>
</protein>
<dbReference type="PATRIC" id="fig|518642.7.peg.2609"/>
<evidence type="ECO:0000256" key="1">
    <source>
        <dbReference type="SAM" id="MobiDB-lite"/>
    </source>
</evidence>
<organism evidence="2 3">
    <name type="scientific">Streptomyces nanshensis</name>
    <dbReference type="NCBI Taxonomy" id="518642"/>
    <lineage>
        <taxon>Bacteria</taxon>
        <taxon>Bacillati</taxon>
        <taxon>Actinomycetota</taxon>
        <taxon>Actinomycetes</taxon>
        <taxon>Kitasatosporales</taxon>
        <taxon>Streptomycetaceae</taxon>
        <taxon>Streptomyces</taxon>
    </lineage>
</organism>
<keyword evidence="3" id="KW-1185">Reference proteome</keyword>